<reference evidence="3" key="1">
    <citation type="submission" date="2016-11" db="UniProtKB">
        <authorList>
            <consortium name="WormBaseParasite"/>
        </authorList>
    </citation>
    <scope>IDENTIFICATION</scope>
</reference>
<evidence type="ECO:0000256" key="1">
    <source>
        <dbReference type="SAM" id="MobiDB-lite"/>
    </source>
</evidence>
<organism evidence="2 3">
    <name type="scientific">Steinernema glaseri</name>
    <dbReference type="NCBI Taxonomy" id="37863"/>
    <lineage>
        <taxon>Eukaryota</taxon>
        <taxon>Metazoa</taxon>
        <taxon>Ecdysozoa</taxon>
        <taxon>Nematoda</taxon>
        <taxon>Chromadorea</taxon>
        <taxon>Rhabditida</taxon>
        <taxon>Tylenchina</taxon>
        <taxon>Panagrolaimomorpha</taxon>
        <taxon>Strongyloidoidea</taxon>
        <taxon>Steinernematidae</taxon>
        <taxon>Steinernema</taxon>
    </lineage>
</organism>
<feature type="region of interest" description="Disordered" evidence="1">
    <location>
        <begin position="33"/>
        <end position="52"/>
    </location>
</feature>
<evidence type="ECO:0000313" key="3">
    <source>
        <dbReference type="WBParaSite" id="L893_g20138.t1"/>
    </source>
</evidence>
<keyword evidence="2" id="KW-1185">Reference proteome</keyword>
<name>A0A1I7YV29_9BILA</name>
<dbReference type="WBParaSite" id="L893_g20138.t1">
    <property type="protein sequence ID" value="L893_g20138.t1"/>
    <property type="gene ID" value="L893_g20138"/>
</dbReference>
<evidence type="ECO:0000313" key="2">
    <source>
        <dbReference type="Proteomes" id="UP000095287"/>
    </source>
</evidence>
<dbReference type="AlphaFoldDB" id="A0A1I7YV29"/>
<accession>A0A1I7YV29</accession>
<dbReference type="Proteomes" id="UP000095287">
    <property type="component" value="Unplaced"/>
</dbReference>
<sequence>MRKLFYLGRFRNDLPHYLATMVAFMITTVRREEREKSHASEGNRTPVDCLEGNHADHYTTDALQSHSLNLHIQQ</sequence>
<protein>
    <submittedName>
        <fullName evidence="3">Uncharacterized protein</fullName>
    </submittedName>
</protein>
<proteinExistence type="predicted"/>